<name>A0A085Z6P0_9FLAO</name>
<keyword evidence="2" id="KW-1185">Reference proteome</keyword>
<proteinExistence type="predicted"/>
<gene>
    <name evidence="1" type="ORF">IX39_05430</name>
</gene>
<sequence>MSRLFPFLFLLLSGSLFSQLKFDTLSHRRFQTITTPAILIGYHYAGDAKDNTETFRASQMHIIEVVFARIIEYGGNHGAARVLYAGSDFIINNRHGFFMAPKIGVSSSAGIALGAEVQFQTNFEKVIPRIMPYFGFGGGGGKLTVGYNFRLLKVENFPINTLQIGITWPIKRFKEKTT</sequence>
<dbReference type="Proteomes" id="UP000028713">
    <property type="component" value="Unassembled WGS sequence"/>
</dbReference>
<dbReference type="RefSeq" id="WP_034674071.1">
    <property type="nucleotide sequence ID" value="NZ_FPAP01000002.1"/>
</dbReference>
<evidence type="ECO:0008006" key="3">
    <source>
        <dbReference type="Google" id="ProtNLM"/>
    </source>
</evidence>
<evidence type="ECO:0000313" key="2">
    <source>
        <dbReference type="Proteomes" id="UP000028713"/>
    </source>
</evidence>
<comment type="caution">
    <text evidence="1">The sequence shown here is derived from an EMBL/GenBank/DDBJ whole genome shotgun (WGS) entry which is preliminary data.</text>
</comment>
<accession>A0A085Z6P0</accession>
<evidence type="ECO:0000313" key="1">
    <source>
        <dbReference type="EMBL" id="KFF00104.1"/>
    </source>
</evidence>
<dbReference type="OrthoDB" id="1270136at2"/>
<protein>
    <recommendedName>
        <fullName evidence="3">DUF3575 domain-containing protein</fullName>
    </recommendedName>
</protein>
<dbReference type="AlphaFoldDB" id="A0A085Z6P0"/>
<organism evidence="1 2">
    <name type="scientific">Chryseobacterium formosense</name>
    <dbReference type="NCBI Taxonomy" id="236814"/>
    <lineage>
        <taxon>Bacteria</taxon>
        <taxon>Pseudomonadati</taxon>
        <taxon>Bacteroidota</taxon>
        <taxon>Flavobacteriia</taxon>
        <taxon>Flavobacteriales</taxon>
        <taxon>Weeksellaceae</taxon>
        <taxon>Chryseobacterium group</taxon>
        <taxon>Chryseobacterium</taxon>
    </lineage>
</organism>
<dbReference type="STRING" id="236814.IX39_05430"/>
<reference evidence="1 2" key="1">
    <citation type="submission" date="2014-07" db="EMBL/GenBank/DDBJ databases">
        <title>Genome of Chryseobacterium formosense LMG 24722.</title>
        <authorList>
            <person name="Pipes S.E."/>
            <person name="Stropko S.J."/>
            <person name="Newman J.D."/>
        </authorList>
    </citation>
    <scope>NUCLEOTIDE SEQUENCE [LARGE SCALE GENOMIC DNA]</scope>
    <source>
        <strain evidence="1 2">LMG 24722</strain>
    </source>
</reference>
<dbReference type="EMBL" id="JPRP01000001">
    <property type="protein sequence ID" value="KFF00104.1"/>
    <property type="molecule type" value="Genomic_DNA"/>
</dbReference>